<dbReference type="PANTHER" id="PTHR33824">
    <property type="entry name" value="POLYKETIDE CYCLASE/DEHYDRASE AND LIPID TRANSPORT SUPERFAMILY PROTEIN"/>
    <property type="match status" value="1"/>
</dbReference>
<evidence type="ECO:0000313" key="4">
    <source>
        <dbReference type="Proteomes" id="UP000027982"/>
    </source>
</evidence>
<dbReference type="KEGG" id="fgi:OP10G_3517"/>
<feature type="region of interest" description="Disordered" evidence="1">
    <location>
        <begin position="223"/>
        <end position="248"/>
    </location>
</feature>
<evidence type="ECO:0000313" key="3">
    <source>
        <dbReference type="EMBL" id="AIE86885.1"/>
    </source>
</evidence>
<dbReference type="InterPro" id="IPR047137">
    <property type="entry name" value="ORF3"/>
</dbReference>
<dbReference type="Proteomes" id="UP000027982">
    <property type="component" value="Chromosome"/>
</dbReference>
<dbReference type="HOGENOM" id="CLU_079860_0_0_0"/>
<dbReference type="OrthoDB" id="9797595at2"/>
<dbReference type="AlphaFoldDB" id="A0A068NVR6"/>
<gene>
    <name evidence="3" type="ORF">OP10G_3517</name>
</gene>
<dbReference type="Pfam" id="PF03364">
    <property type="entry name" value="Polyketide_cyc"/>
    <property type="match status" value="1"/>
</dbReference>
<dbReference type="CDD" id="cd07817">
    <property type="entry name" value="SRPBCC_8"/>
    <property type="match status" value="1"/>
</dbReference>
<dbReference type="InterPro" id="IPR023393">
    <property type="entry name" value="START-like_dom_sf"/>
</dbReference>
<dbReference type="RefSeq" id="WP_025229183.1">
    <property type="nucleotide sequence ID" value="NZ_CP007139.1"/>
</dbReference>
<dbReference type="STRING" id="661478.OP10G_3517"/>
<dbReference type="Gene3D" id="3.30.530.20">
    <property type="match status" value="1"/>
</dbReference>
<evidence type="ECO:0000256" key="1">
    <source>
        <dbReference type="SAM" id="MobiDB-lite"/>
    </source>
</evidence>
<reference evidence="3 4" key="1">
    <citation type="journal article" date="2014" name="PLoS ONE">
        <title>The first complete genome sequence of the class fimbriimonadia in the phylum armatimonadetes.</title>
        <authorList>
            <person name="Hu Z.Y."/>
            <person name="Wang Y.Z."/>
            <person name="Im W.T."/>
            <person name="Wang S.Y."/>
            <person name="Zhao G.P."/>
            <person name="Zheng H.J."/>
            <person name="Quan Z.X."/>
        </authorList>
    </citation>
    <scope>NUCLEOTIDE SEQUENCE [LARGE SCALE GENOMIC DNA]</scope>
    <source>
        <strain evidence="3">Gsoil 348</strain>
    </source>
</reference>
<proteinExistence type="predicted"/>
<dbReference type="SUPFAM" id="SSF55961">
    <property type="entry name" value="Bet v1-like"/>
    <property type="match status" value="1"/>
</dbReference>
<dbReference type="EMBL" id="CP007139">
    <property type="protein sequence ID" value="AIE86885.1"/>
    <property type="molecule type" value="Genomic_DNA"/>
</dbReference>
<sequence>MVPVRENAKEVNAADIEHIGALASGTLLLLNGFRRGGIAGAVYKIAGLGLIYRGQQGYRRLYQLLGIEMPARPTGVGKQNVRVDSEILVNRPRQELYRIWRNLENLPVFMDHLLSVHEVDDRRSLWVARAPAGMVVKWDAEIVNDVENELIAWQSLEGSGVDNAGSVRFEDAGNGTTRVKIVLRYDPPADMAGFWIAKLFRNDAQAQIDHDLERFKAIMELGSKKSDSGSTGAKRSRKGAETPQAEVL</sequence>
<name>A0A068NVR6_FIMGI</name>
<dbReference type="InterPro" id="IPR005031">
    <property type="entry name" value="COQ10_START"/>
</dbReference>
<organism evidence="3 4">
    <name type="scientific">Fimbriimonas ginsengisoli Gsoil 348</name>
    <dbReference type="NCBI Taxonomy" id="661478"/>
    <lineage>
        <taxon>Bacteria</taxon>
        <taxon>Bacillati</taxon>
        <taxon>Armatimonadota</taxon>
        <taxon>Fimbriimonadia</taxon>
        <taxon>Fimbriimonadales</taxon>
        <taxon>Fimbriimonadaceae</taxon>
        <taxon>Fimbriimonas</taxon>
    </lineage>
</organism>
<dbReference type="eggNOG" id="COG5637">
    <property type="taxonomic scope" value="Bacteria"/>
</dbReference>
<accession>A0A068NVR6</accession>
<protein>
    <submittedName>
        <fullName evidence="3">Cyclase/dehydrase</fullName>
    </submittedName>
</protein>
<evidence type="ECO:0000259" key="2">
    <source>
        <dbReference type="Pfam" id="PF03364"/>
    </source>
</evidence>
<dbReference type="PANTHER" id="PTHR33824:SF7">
    <property type="entry name" value="POLYKETIDE CYCLASE_DEHYDRASE AND LIPID TRANSPORT SUPERFAMILY PROTEIN"/>
    <property type="match status" value="1"/>
</dbReference>
<keyword evidence="4" id="KW-1185">Reference proteome</keyword>
<feature type="domain" description="Coenzyme Q-binding protein COQ10 START" evidence="2">
    <location>
        <begin position="89"/>
        <end position="208"/>
    </location>
</feature>